<reference evidence="1" key="2">
    <citation type="submission" date="2015-06" db="UniProtKB">
        <authorList>
            <consortium name="EnsemblMetazoa"/>
        </authorList>
    </citation>
    <scope>IDENTIFICATION</scope>
</reference>
<organism evidence="1 2">
    <name type="scientific">Megaselia scalaris</name>
    <name type="common">Humpbacked fly</name>
    <name type="synonym">Phora scalaris</name>
    <dbReference type="NCBI Taxonomy" id="36166"/>
    <lineage>
        <taxon>Eukaryota</taxon>
        <taxon>Metazoa</taxon>
        <taxon>Ecdysozoa</taxon>
        <taxon>Arthropoda</taxon>
        <taxon>Hexapoda</taxon>
        <taxon>Insecta</taxon>
        <taxon>Pterygota</taxon>
        <taxon>Neoptera</taxon>
        <taxon>Endopterygota</taxon>
        <taxon>Diptera</taxon>
        <taxon>Brachycera</taxon>
        <taxon>Muscomorpha</taxon>
        <taxon>Platypezoidea</taxon>
        <taxon>Phoridae</taxon>
        <taxon>Megaseliini</taxon>
        <taxon>Megaselia</taxon>
    </lineage>
</organism>
<protein>
    <submittedName>
        <fullName evidence="1">Uncharacterized protein</fullName>
    </submittedName>
</protein>
<reference evidence="2" key="1">
    <citation type="submission" date="2013-02" db="EMBL/GenBank/DDBJ databases">
        <authorList>
            <person name="Hughes D."/>
        </authorList>
    </citation>
    <scope>NUCLEOTIDE SEQUENCE</scope>
    <source>
        <strain>Durham</strain>
        <strain evidence="2">NC isolate 2 -- Noor lab</strain>
    </source>
</reference>
<dbReference type="Proteomes" id="UP000015102">
    <property type="component" value="Unassembled WGS sequence"/>
</dbReference>
<dbReference type="HOGENOM" id="CLU_2515214_0_0_1"/>
<evidence type="ECO:0000313" key="1">
    <source>
        <dbReference type="EnsemblMetazoa" id="MESCA008453-PA"/>
    </source>
</evidence>
<sequence>MGQWREAKIHALKSSGIKPRKTLSYSSSRHPWGLRGFYIPKTTVAAFFTTSKQLSHCLLISSSLGNVLSVVIKSSYCRMATLFND</sequence>
<accession>T1GXA9</accession>
<dbReference type="EnsemblMetazoa" id="MESCA008453-RA">
    <property type="protein sequence ID" value="MESCA008453-PA"/>
    <property type="gene ID" value="MESCA008453"/>
</dbReference>
<evidence type="ECO:0000313" key="2">
    <source>
        <dbReference type="Proteomes" id="UP000015102"/>
    </source>
</evidence>
<keyword evidence="2" id="KW-1185">Reference proteome</keyword>
<dbReference type="EMBL" id="CAQQ02384341">
    <property type="status" value="NOT_ANNOTATED_CDS"/>
    <property type="molecule type" value="Genomic_DNA"/>
</dbReference>
<proteinExistence type="predicted"/>
<dbReference type="EMBL" id="CAQQ02384342">
    <property type="status" value="NOT_ANNOTATED_CDS"/>
    <property type="molecule type" value="Genomic_DNA"/>
</dbReference>
<name>T1GXA9_MEGSC</name>
<dbReference type="AlphaFoldDB" id="T1GXA9"/>